<comment type="caution">
    <text evidence="3">The sequence shown here is derived from an EMBL/GenBank/DDBJ whole genome shotgun (WGS) entry which is preliminary data.</text>
</comment>
<dbReference type="SUPFAM" id="SSF47769">
    <property type="entry name" value="SAM/Pointed domain"/>
    <property type="match status" value="1"/>
</dbReference>
<accession>A0A0M0JXV8</accession>
<evidence type="ECO:0000256" key="1">
    <source>
        <dbReference type="SAM" id="MobiDB-lite"/>
    </source>
</evidence>
<proteinExistence type="predicted"/>
<dbReference type="InterPro" id="IPR001660">
    <property type="entry name" value="SAM"/>
</dbReference>
<name>A0A0M0JXV8_9EUKA</name>
<dbReference type="PROSITE" id="PS50105">
    <property type="entry name" value="SAM_DOMAIN"/>
    <property type="match status" value="1"/>
</dbReference>
<dbReference type="Gene3D" id="1.10.150.50">
    <property type="entry name" value="Transcription Factor, Ets-1"/>
    <property type="match status" value="1"/>
</dbReference>
<dbReference type="Gene3D" id="3.90.176.10">
    <property type="entry name" value="Toxin ADP-ribosyltransferase, Chain A, domain 1"/>
    <property type="match status" value="1"/>
</dbReference>
<dbReference type="EMBL" id="JWZX01002079">
    <property type="protein sequence ID" value="KOO31142.1"/>
    <property type="molecule type" value="Genomic_DNA"/>
</dbReference>
<evidence type="ECO:0000259" key="2">
    <source>
        <dbReference type="PROSITE" id="PS50105"/>
    </source>
</evidence>
<organism evidence="3 4">
    <name type="scientific">Chrysochromulina tobinii</name>
    <dbReference type="NCBI Taxonomy" id="1460289"/>
    <lineage>
        <taxon>Eukaryota</taxon>
        <taxon>Haptista</taxon>
        <taxon>Haptophyta</taxon>
        <taxon>Prymnesiophyceae</taxon>
        <taxon>Prymnesiales</taxon>
        <taxon>Chrysochromulinaceae</taxon>
        <taxon>Chrysochromulina</taxon>
    </lineage>
</organism>
<dbReference type="Proteomes" id="UP000037460">
    <property type="component" value="Unassembled WGS sequence"/>
</dbReference>
<feature type="domain" description="SAM" evidence="2">
    <location>
        <begin position="1"/>
        <end position="30"/>
    </location>
</feature>
<dbReference type="InterPro" id="IPR013761">
    <property type="entry name" value="SAM/pointed_sf"/>
</dbReference>
<protein>
    <recommendedName>
        <fullName evidence="2">SAM domain-containing protein</fullName>
    </recommendedName>
</protein>
<dbReference type="Pfam" id="PF00536">
    <property type="entry name" value="SAM_1"/>
    <property type="match status" value="1"/>
</dbReference>
<feature type="compositionally biased region" description="Low complexity" evidence="1">
    <location>
        <begin position="405"/>
        <end position="418"/>
    </location>
</feature>
<evidence type="ECO:0000313" key="3">
    <source>
        <dbReference type="EMBL" id="KOO31142.1"/>
    </source>
</evidence>
<keyword evidence="4" id="KW-1185">Reference proteome</keyword>
<evidence type="ECO:0000313" key="4">
    <source>
        <dbReference type="Proteomes" id="UP000037460"/>
    </source>
</evidence>
<sequence>MDKEDLRDLGVTLVGHRLKLLRAVAALQQKSESESRSKMLWQADEEILSREDRNLCSFSEPSTTTRSIELGNVVGVRYQHRSAPCDCCCGCTADDVFVELNHEIGLPPVAPLAVRSGSGEQVAHLIQGAMEAAHGLHGLHGGTSAQAAHGSPVPQAMVSSGKNIARTNEELEAQVAQLSFELSQVTLQVADREQHTVLRDAKVLEEKRLAQEAIKLASTERHAYLRDLDVLTRRVDQLRRRLARSQWHSLGNALQLSRSRRFLATEATRRALQQALHRAQTPSAVRTAVEHPVYLAKWGVPKASVASASVTSDGGAQWSLELWLREVPLVQLLSTALRRRLGDAQPANERGFLTALVGDGLEAESERAAELLEVVLAEGGVLADLARAIADQAAELVRQKRRAARGPATTRAAPSASADGPSNISSGEAAPGTSRMSSARIGDAAVAQDDPFDPRQSDIYTAVLSAMSEEHRRRADSREWFVVGNYGTRTYSEAEFLFYTTTLHALNSTLLVLSHLTAVRAVYRVVSGAALPDALRVPDELGCVGGVELGFLSTTENRELALETAARDGGVLLELSMSPSLMTPPLMASDDL</sequence>
<gene>
    <name evidence="3" type="ORF">Ctob_002588</name>
</gene>
<dbReference type="AlphaFoldDB" id="A0A0M0JXV8"/>
<reference evidence="4" key="1">
    <citation type="journal article" date="2015" name="PLoS Genet.">
        <title>Genome Sequence and Transcriptome Analyses of Chrysochromulina tobin: Metabolic Tools for Enhanced Algal Fitness in the Prominent Order Prymnesiales (Haptophyceae).</title>
        <authorList>
            <person name="Hovde B.T."/>
            <person name="Deodato C.R."/>
            <person name="Hunsperger H.M."/>
            <person name="Ryken S.A."/>
            <person name="Yost W."/>
            <person name="Jha R.K."/>
            <person name="Patterson J."/>
            <person name="Monnat R.J. Jr."/>
            <person name="Barlow S.B."/>
            <person name="Starkenburg S.R."/>
            <person name="Cattolico R.A."/>
        </authorList>
    </citation>
    <scope>NUCLEOTIDE SEQUENCE</scope>
    <source>
        <strain evidence="4">CCMP291</strain>
    </source>
</reference>
<feature type="region of interest" description="Disordered" evidence="1">
    <location>
        <begin position="400"/>
        <end position="438"/>
    </location>
</feature>